<dbReference type="Proteomes" id="UP000234789">
    <property type="component" value="Unassembled WGS sequence"/>
</dbReference>
<reference evidence="2 3" key="1">
    <citation type="submission" date="2017-05" db="EMBL/GenBank/DDBJ databases">
        <title>Functional genome analysis of Paenibacillus pasadenensis strain R16: insights on endophytic life style and antifungal activity.</title>
        <authorList>
            <person name="Passera A."/>
            <person name="Marcolungo L."/>
            <person name="Casati P."/>
            <person name="Brasca M."/>
            <person name="Quaglino F."/>
            <person name="Delledonne M."/>
        </authorList>
    </citation>
    <scope>NUCLEOTIDE SEQUENCE [LARGE SCALE GENOMIC DNA]</scope>
    <source>
        <strain evidence="2 3">R16</strain>
    </source>
</reference>
<evidence type="ECO:0000313" key="2">
    <source>
        <dbReference type="EMBL" id="PLT45831.1"/>
    </source>
</evidence>
<proteinExistence type="predicted"/>
<evidence type="ECO:0000313" key="3">
    <source>
        <dbReference type="Proteomes" id="UP000234789"/>
    </source>
</evidence>
<evidence type="ECO:0000256" key="1">
    <source>
        <dbReference type="SAM" id="Phobius"/>
    </source>
</evidence>
<comment type="caution">
    <text evidence="2">The sequence shown here is derived from an EMBL/GenBank/DDBJ whole genome shotgun (WGS) entry which is preliminary data.</text>
</comment>
<keyword evidence="1" id="KW-1133">Transmembrane helix</keyword>
<gene>
    <name evidence="2" type="ORF">B8V81_4262</name>
</gene>
<protein>
    <submittedName>
        <fullName evidence="2">Uncharacterized protein</fullName>
    </submittedName>
</protein>
<keyword evidence="3" id="KW-1185">Reference proteome</keyword>
<feature type="transmembrane region" description="Helical" evidence="1">
    <location>
        <begin position="69"/>
        <end position="87"/>
    </location>
</feature>
<sequence>MRRNSAQLNKNLKKRGIDPIAAKSSAASSSATTRFKGRNFISPILLLLFVGAYTLLMPMQDQGDGTSQTMNWFVVAAYAFLALMFFVRRPYLQVGADHVQTRRMMGDKRLGKDEIKSIMVQKGYVVIQPAKGGNWVFSRLMNRYPVEQMGERLEKLAAAHGIPFQKS</sequence>
<name>A0A2N5N651_9BACL</name>
<dbReference type="EMBL" id="NFEZ01000004">
    <property type="protein sequence ID" value="PLT45831.1"/>
    <property type="molecule type" value="Genomic_DNA"/>
</dbReference>
<accession>A0A2N5N651</accession>
<organism evidence="2 3">
    <name type="scientific">Paenibacillus pasadenensis</name>
    <dbReference type="NCBI Taxonomy" id="217090"/>
    <lineage>
        <taxon>Bacteria</taxon>
        <taxon>Bacillati</taxon>
        <taxon>Bacillota</taxon>
        <taxon>Bacilli</taxon>
        <taxon>Bacillales</taxon>
        <taxon>Paenibacillaceae</taxon>
        <taxon>Paenibacillus</taxon>
    </lineage>
</organism>
<keyword evidence="1" id="KW-0812">Transmembrane</keyword>
<keyword evidence="1" id="KW-0472">Membrane</keyword>
<feature type="transmembrane region" description="Helical" evidence="1">
    <location>
        <begin position="40"/>
        <end position="57"/>
    </location>
</feature>
<dbReference type="AlphaFoldDB" id="A0A2N5N651"/>